<protein>
    <submittedName>
        <fullName evidence="4">Alpha/Beta hydrolase protein</fullName>
    </submittedName>
</protein>
<name>A0A6A5YRE1_9PLEO</name>
<evidence type="ECO:0000256" key="1">
    <source>
        <dbReference type="ARBA" id="ARBA00022801"/>
    </source>
</evidence>
<dbReference type="PANTHER" id="PTHR43329">
    <property type="entry name" value="EPOXIDE HYDROLASE"/>
    <property type="match status" value="1"/>
</dbReference>
<dbReference type="Pfam" id="PF00561">
    <property type="entry name" value="Abhydrolase_1"/>
    <property type="match status" value="1"/>
</dbReference>
<evidence type="ECO:0000313" key="5">
    <source>
        <dbReference type="Proteomes" id="UP000799770"/>
    </source>
</evidence>
<dbReference type="GO" id="GO:0016787">
    <property type="term" value="F:hydrolase activity"/>
    <property type="evidence" value="ECO:0007669"/>
    <property type="project" value="UniProtKB-KW"/>
</dbReference>
<feature type="domain" description="AB hydrolase-1" evidence="3">
    <location>
        <begin position="43"/>
        <end position="152"/>
    </location>
</feature>
<gene>
    <name evidence="4" type="ORF">BDV96DRAFT_258883</name>
</gene>
<dbReference type="InterPro" id="IPR029058">
    <property type="entry name" value="AB_hydrolase_fold"/>
</dbReference>
<evidence type="ECO:0000256" key="2">
    <source>
        <dbReference type="ARBA" id="ARBA00038334"/>
    </source>
</evidence>
<dbReference type="InterPro" id="IPR000639">
    <property type="entry name" value="Epox_hydrolase-like"/>
</dbReference>
<dbReference type="OrthoDB" id="408373at2759"/>
<dbReference type="InterPro" id="IPR000073">
    <property type="entry name" value="AB_hydrolase_1"/>
</dbReference>
<dbReference type="Gene3D" id="3.40.50.1820">
    <property type="entry name" value="alpha/beta hydrolase"/>
    <property type="match status" value="1"/>
</dbReference>
<evidence type="ECO:0000313" key="4">
    <source>
        <dbReference type="EMBL" id="KAF2108721.1"/>
    </source>
</evidence>
<keyword evidence="5" id="KW-1185">Reference proteome</keyword>
<evidence type="ECO:0000259" key="3">
    <source>
        <dbReference type="Pfam" id="PF00561"/>
    </source>
</evidence>
<dbReference type="EMBL" id="ML977346">
    <property type="protein sequence ID" value="KAF2108721.1"/>
    <property type="molecule type" value="Genomic_DNA"/>
</dbReference>
<accession>A0A6A5YRE1</accession>
<dbReference type="PRINTS" id="PR00412">
    <property type="entry name" value="EPOXHYDRLASE"/>
</dbReference>
<dbReference type="Proteomes" id="UP000799770">
    <property type="component" value="Unassembled WGS sequence"/>
</dbReference>
<dbReference type="AlphaFoldDB" id="A0A6A5YRE1"/>
<sequence length="330" mass="35756">MATSAIQTQDQKLKSLGLTKTIVNDAQVCTYSRNLGSVSEKNPVLVLIHGYPESSYMWRHLIPLLPQNAPIFVPDLPGYGTSGPIAKNDKLAVGQTILSALQTQVKRSSSGSSTSAIPVILIGHDRGARVAHRLAVSGHSGINVLGITLIDIVPTITQWKASQKAAEVVTYFHWPFLAKVEQAKKMILAYGGDRWCEDMIFSWAGKNDAGLKSLKADGAVEVYKSFFKEESIVEASNKDYEAGATVDIDQQVEDQEKGRKIGCPLLLIYSEGYLGGRYDVPAEWADWVSEGVEIKTKALGNGIGHFGAEEAPKESAQAIVGWLKELGLEG</sequence>
<organism evidence="4 5">
    <name type="scientific">Lophiotrema nucula</name>
    <dbReference type="NCBI Taxonomy" id="690887"/>
    <lineage>
        <taxon>Eukaryota</taxon>
        <taxon>Fungi</taxon>
        <taxon>Dikarya</taxon>
        <taxon>Ascomycota</taxon>
        <taxon>Pezizomycotina</taxon>
        <taxon>Dothideomycetes</taxon>
        <taxon>Pleosporomycetidae</taxon>
        <taxon>Pleosporales</taxon>
        <taxon>Lophiotremataceae</taxon>
        <taxon>Lophiotrema</taxon>
    </lineage>
</organism>
<keyword evidence="1 4" id="KW-0378">Hydrolase</keyword>
<dbReference type="SUPFAM" id="SSF53474">
    <property type="entry name" value="alpha/beta-Hydrolases"/>
    <property type="match status" value="1"/>
</dbReference>
<proteinExistence type="inferred from homology"/>
<reference evidence="4" key="1">
    <citation type="journal article" date="2020" name="Stud. Mycol.">
        <title>101 Dothideomycetes genomes: a test case for predicting lifestyles and emergence of pathogens.</title>
        <authorList>
            <person name="Haridas S."/>
            <person name="Albert R."/>
            <person name="Binder M."/>
            <person name="Bloem J."/>
            <person name="Labutti K."/>
            <person name="Salamov A."/>
            <person name="Andreopoulos B."/>
            <person name="Baker S."/>
            <person name="Barry K."/>
            <person name="Bills G."/>
            <person name="Bluhm B."/>
            <person name="Cannon C."/>
            <person name="Castanera R."/>
            <person name="Culley D."/>
            <person name="Daum C."/>
            <person name="Ezra D."/>
            <person name="Gonzalez J."/>
            <person name="Henrissat B."/>
            <person name="Kuo A."/>
            <person name="Liang C."/>
            <person name="Lipzen A."/>
            <person name="Lutzoni F."/>
            <person name="Magnuson J."/>
            <person name="Mondo S."/>
            <person name="Nolan M."/>
            <person name="Ohm R."/>
            <person name="Pangilinan J."/>
            <person name="Park H.-J."/>
            <person name="Ramirez L."/>
            <person name="Alfaro M."/>
            <person name="Sun H."/>
            <person name="Tritt A."/>
            <person name="Yoshinaga Y."/>
            <person name="Zwiers L.-H."/>
            <person name="Turgeon B."/>
            <person name="Goodwin S."/>
            <person name="Spatafora J."/>
            <person name="Crous P."/>
            <person name="Grigoriev I."/>
        </authorList>
    </citation>
    <scope>NUCLEOTIDE SEQUENCE</scope>
    <source>
        <strain evidence="4">CBS 627.86</strain>
    </source>
</reference>
<comment type="similarity">
    <text evidence="2">Belongs to the AB hydrolase superfamily. Epoxide hydrolase family.</text>
</comment>